<comment type="caution">
    <text evidence="1">The sequence shown here is derived from an EMBL/GenBank/DDBJ whole genome shotgun (WGS) entry which is preliminary data.</text>
</comment>
<accession>A0ABU5Q0A3</accession>
<sequence length="134" mass="14499">MPALPRPLERSADCALNLFGGWRIQACNGAAAPHAACSFRAGSAWSTLEIVMSHLLGLILALCSPSHCTSALPLDAVQLTLTSTRIELCLRRTTWPKPSCIGAEGPAAWIPVRSVEQTWQRLVRLAAPGLRHRH</sequence>
<dbReference type="RefSeq" id="WP_239692167.1">
    <property type="nucleotide sequence ID" value="NZ_JAYFSN010000020.1"/>
</dbReference>
<reference evidence="1 2" key="1">
    <citation type="submission" date="2023-12" db="EMBL/GenBank/DDBJ databases">
        <title>Genome sequencing of Xanthomonas floridensis.</title>
        <authorList>
            <person name="Greer S."/>
            <person name="Harrison J."/>
            <person name="Grant M."/>
            <person name="Vicente J."/>
            <person name="Studholme D."/>
        </authorList>
    </citation>
    <scope>NUCLEOTIDE SEQUENCE [LARGE SCALE GENOMIC DNA]</scope>
    <source>
        <strain evidence="1 2">WHRI 8848</strain>
    </source>
</reference>
<name>A0ABU5Q0A3_9XANT</name>
<dbReference type="Proteomes" id="UP001303614">
    <property type="component" value="Unassembled WGS sequence"/>
</dbReference>
<organism evidence="1 2">
    <name type="scientific">Xanthomonas floridensis</name>
    <dbReference type="NCBI Taxonomy" id="1843580"/>
    <lineage>
        <taxon>Bacteria</taxon>
        <taxon>Pseudomonadati</taxon>
        <taxon>Pseudomonadota</taxon>
        <taxon>Gammaproteobacteria</taxon>
        <taxon>Lysobacterales</taxon>
        <taxon>Lysobacteraceae</taxon>
        <taxon>Xanthomonas</taxon>
    </lineage>
</organism>
<proteinExistence type="predicted"/>
<keyword evidence="2" id="KW-1185">Reference proteome</keyword>
<protein>
    <submittedName>
        <fullName evidence="1">Uncharacterized protein</fullName>
    </submittedName>
</protein>
<dbReference type="EMBL" id="JAYFSO010000021">
    <property type="protein sequence ID" value="MEA5125295.1"/>
    <property type="molecule type" value="Genomic_DNA"/>
</dbReference>
<gene>
    <name evidence="1" type="ORF">VB146_15840</name>
</gene>
<evidence type="ECO:0000313" key="2">
    <source>
        <dbReference type="Proteomes" id="UP001303614"/>
    </source>
</evidence>
<evidence type="ECO:0000313" key="1">
    <source>
        <dbReference type="EMBL" id="MEA5125295.1"/>
    </source>
</evidence>